<feature type="region of interest" description="Disordered" evidence="3">
    <location>
        <begin position="298"/>
        <end position="326"/>
    </location>
</feature>
<feature type="compositionally biased region" description="Basic and acidic residues" evidence="3">
    <location>
        <begin position="628"/>
        <end position="638"/>
    </location>
</feature>
<feature type="compositionally biased region" description="Polar residues" evidence="3">
    <location>
        <begin position="545"/>
        <end position="559"/>
    </location>
</feature>
<dbReference type="Proteomes" id="UP001209878">
    <property type="component" value="Unassembled WGS sequence"/>
</dbReference>
<dbReference type="InterPro" id="IPR029311">
    <property type="entry name" value="CCDC50_N"/>
</dbReference>
<dbReference type="PANTHER" id="PTHR22115:SF4">
    <property type="entry name" value="COILED-COIL DOMAIN-CONTAINING PROTEIN"/>
    <property type="match status" value="1"/>
</dbReference>
<organism evidence="5 6">
    <name type="scientific">Ridgeia piscesae</name>
    <name type="common">Tubeworm</name>
    <dbReference type="NCBI Taxonomy" id="27915"/>
    <lineage>
        <taxon>Eukaryota</taxon>
        <taxon>Metazoa</taxon>
        <taxon>Spiralia</taxon>
        <taxon>Lophotrochozoa</taxon>
        <taxon>Annelida</taxon>
        <taxon>Polychaeta</taxon>
        <taxon>Sedentaria</taxon>
        <taxon>Canalipalpata</taxon>
        <taxon>Sabellida</taxon>
        <taxon>Siboglinidae</taxon>
        <taxon>Ridgeia</taxon>
    </lineage>
</organism>
<accession>A0AAD9L211</accession>
<evidence type="ECO:0000259" key="4">
    <source>
        <dbReference type="Pfam" id="PF15295"/>
    </source>
</evidence>
<sequence>MAQAAGGADSGVEYPQPTNVNAVCQKWMVHEDNCFAERLQSDEFEQKYDLNRFNRRTVRTDIPVARVVQTEEEIRLQQERMEQLQRNTEIAQADEALAAKFREQELQEAELVRKKRALEDSIVAQQLLQEEMVKEEFQRSEIERNDERMAQQLQEKERRRYELKKRERELVKERKRLEQEQQQRACDPQVMLAGYRKENLGGRQLSGDMARMDLGMDQPDRVLRPDGRVEDIGDFSDFYVQPETDMRATEKKSLQELQDEELARLLQDQEHKRGAEINRDKLREIEDKDAELARVMQEEEKVKAQKRQQKRASRHHPSRNHVPHSPLTLSVHVDKLTLSVHVDKLTLSVYVDKLTLSVHVDQLTLSVHVDKLTLSVHVDQLTLSVHVDKLTLSVHVDNGVVQLILSVYVDKLTLSVHVDQLTLSVHVDKLTLSVHVDKLTLSVHVDKLTLSVHVDQLTLGVHVCSMQLDQQRQAPPGEPTRDYVESLVDREKHMKEHRAPLPAYQDPPAYPEGRPLPETPEYANTSAVFTASPYLQRSSSEDDNNMPSRQMPQSTQGNVFASVDPTYRNVPQPMARQSLSPQNSSPVHHSQSTNPAMSSTLQGDDTYSNVDDIRPVQAQRRSKSKRDKKSEKDGCLLQ</sequence>
<reference evidence="5" key="1">
    <citation type="journal article" date="2023" name="Mol. Biol. Evol.">
        <title>Third-Generation Sequencing Reveals the Adaptive Role of the Epigenome in Three Deep-Sea Polychaetes.</title>
        <authorList>
            <person name="Perez M."/>
            <person name="Aroh O."/>
            <person name="Sun Y."/>
            <person name="Lan Y."/>
            <person name="Juniper S.K."/>
            <person name="Young C.R."/>
            <person name="Angers B."/>
            <person name="Qian P.Y."/>
        </authorList>
    </citation>
    <scope>NUCLEOTIDE SEQUENCE</scope>
    <source>
        <strain evidence="5">R07B-5</strain>
    </source>
</reference>
<feature type="region of interest" description="Disordered" evidence="3">
    <location>
        <begin position="496"/>
        <end position="521"/>
    </location>
</feature>
<dbReference type="PANTHER" id="PTHR22115">
    <property type="entry name" value="C3ORF6 PROTEIN-RELATED"/>
    <property type="match status" value="1"/>
</dbReference>
<gene>
    <name evidence="5" type="ORF">NP493_389g03127</name>
</gene>
<comment type="caution">
    <text evidence="5">The sequence shown here is derived from an EMBL/GenBank/DDBJ whole genome shotgun (WGS) entry which is preliminary data.</text>
</comment>
<evidence type="ECO:0000256" key="2">
    <source>
        <dbReference type="SAM" id="Coils"/>
    </source>
</evidence>
<feature type="coiled-coil region" evidence="2">
    <location>
        <begin position="67"/>
        <end position="94"/>
    </location>
</feature>
<evidence type="ECO:0000256" key="1">
    <source>
        <dbReference type="ARBA" id="ARBA00023054"/>
    </source>
</evidence>
<feature type="domain" description="Coiled-coil" evidence="4">
    <location>
        <begin position="19"/>
        <end position="136"/>
    </location>
</feature>
<feature type="coiled-coil region" evidence="2">
    <location>
        <begin position="139"/>
        <end position="183"/>
    </location>
</feature>
<evidence type="ECO:0000313" key="6">
    <source>
        <dbReference type="Proteomes" id="UP001209878"/>
    </source>
</evidence>
<protein>
    <recommendedName>
        <fullName evidence="4">Coiled-coil domain-containing protein</fullName>
    </recommendedName>
</protein>
<dbReference type="AlphaFoldDB" id="A0AAD9L211"/>
<feature type="region of interest" description="Disordered" evidence="3">
    <location>
        <begin position="535"/>
        <end position="638"/>
    </location>
</feature>
<name>A0AAD9L211_RIDPI</name>
<keyword evidence="1 2" id="KW-0175">Coiled coil</keyword>
<evidence type="ECO:0000313" key="5">
    <source>
        <dbReference type="EMBL" id="KAK2181619.1"/>
    </source>
</evidence>
<keyword evidence="6" id="KW-1185">Reference proteome</keyword>
<dbReference type="EMBL" id="JAODUO010000388">
    <property type="protein sequence ID" value="KAK2181619.1"/>
    <property type="molecule type" value="Genomic_DNA"/>
</dbReference>
<feature type="compositionally biased region" description="Polar residues" evidence="3">
    <location>
        <begin position="575"/>
        <end position="609"/>
    </location>
</feature>
<dbReference type="Pfam" id="PF15295">
    <property type="entry name" value="CCDC50_N"/>
    <property type="match status" value="1"/>
</dbReference>
<proteinExistence type="predicted"/>
<feature type="compositionally biased region" description="Basic residues" evidence="3">
    <location>
        <begin position="304"/>
        <end position="322"/>
    </location>
</feature>
<dbReference type="InterPro" id="IPR039303">
    <property type="entry name" value="CCDC50"/>
</dbReference>
<evidence type="ECO:0000256" key="3">
    <source>
        <dbReference type="SAM" id="MobiDB-lite"/>
    </source>
</evidence>